<dbReference type="AlphaFoldDB" id="A0A544VWG1"/>
<keyword evidence="5" id="KW-1185">Reference proteome</keyword>
<evidence type="ECO:0000313" key="5">
    <source>
        <dbReference type="Proteomes" id="UP000315759"/>
    </source>
</evidence>
<dbReference type="GO" id="GO:0016020">
    <property type="term" value="C:membrane"/>
    <property type="evidence" value="ECO:0007669"/>
    <property type="project" value="UniProtKB-SubCell"/>
</dbReference>
<evidence type="ECO:0000256" key="1">
    <source>
        <dbReference type="ARBA" id="ARBA00004370"/>
    </source>
</evidence>
<protein>
    <submittedName>
        <fullName evidence="4">Mammalian cell entry protein</fullName>
    </submittedName>
</protein>
<accession>A0A544VWG1</accession>
<dbReference type="EMBL" id="VIFX01000032">
    <property type="protein sequence ID" value="TQR84323.1"/>
    <property type="molecule type" value="Genomic_DNA"/>
</dbReference>
<keyword evidence="2 3" id="KW-0472">Membrane</keyword>
<dbReference type="PANTHER" id="PTHR37042">
    <property type="entry name" value="OUTER MEMBRANE PROTEIN RV1973"/>
    <property type="match status" value="1"/>
</dbReference>
<evidence type="ECO:0000256" key="3">
    <source>
        <dbReference type="SAM" id="Phobius"/>
    </source>
</evidence>
<sequence>MSPRRKIDPEAQPAFPQPLRAPRRWGLPIAVTLAAAVAATAIVVCALVLSSHEDHHRATINDAVAVGYVRSFMTEFTSPDPFHANDYADRVLAQATGGFADQYRQNENEILIGIARSDPTTGTVLDAGVSRRNDDGSVDVLVVTKLTSQSPDGKVHAARANRWVVTTRQEGTQWKISSLIPMT</sequence>
<dbReference type="RefSeq" id="WP_142554235.1">
    <property type="nucleotide sequence ID" value="NZ_VIFX01000032.1"/>
</dbReference>
<evidence type="ECO:0000313" key="4">
    <source>
        <dbReference type="EMBL" id="TQR84323.1"/>
    </source>
</evidence>
<comment type="subcellular location">
    <subcellularLocation>
        <location evidence="1">Membrane</location>
    </subcellularLocation>
</comment>
<gene>
    <name evidence="4" type="ORF">D8S82_22540</name>
</gene>
<feature type="transmembrane region" description="Helical" evidence="3">
    <location>
        <begin position="25"/>
        <end position="49"/>
    </location>
</feature>
<proteinExistence type="predicted"/>
<keyword evidence="3" id="KW-0812">Transmembrane</keyword>
<evidence type="ECO:0000256" key="2">
    <source>
        <dbReference type="ARBA" id="ARBA00023136"/>
    </source>
</evidence>
<reference evidence="4 5" key="1">
    <citation type="submission" date="2018-10" db="EMBL/GenBank/DDBJ databases">
        <title>Draft genome of Mycobacterium hodleri strain B.</title>
        <authorList>
            <person name="Amande T.J."/>
            <person name="Mcgenity T.J."/>
        </authorList>
    </citation>
    <scope>NUCLEOTIDE SEQUENCE [LARGE SCALE GENOMIC DNA]</scope>
    <source>
        <strain evidence="4 5">B</strain>
    </source>
</reference>
<comment type="caution">
    <text evidence="4">The sequence shown here is derived from an EMBL/GenBank/DDBJ whole genome shotgun (WGS) entry which is preliminary data.</text>
</comment>
<dbReference type="Proteomes" id="UP000315759">
    <property type="component" value="Unassembled WGS sequence"/>
</dbReference>
<dbReference type="PANTHER" id="PTHR37042:SF4">
    <property type="entry name" value="OUTER MEMBRANE PROTEIN RV1973"/>
    <property type="match status" value="1"/>
</dbReference>
<organism evidence="4 5">
    <name type="scientific">Mycolicibacterium hodleri</name>
    <dbReference type="NCBI Taxonomy" id="49897"/>
    <lineage>
        <taxon>Bacteria</taxon>
        <taxon>Bacillati</taxon>
        <taxon>Actinomycetota</taxon>
        <taxon>Actinomycetes</taxon>
        <taxon>Mycobacteriales</taxon>
        <taxon>Mycobacteriaceae</taxon>
        <taxon>Mycolicibacterium</taxon>
    </lineage>
</organism>
<name>A0A544VWG1_9MYCO</name>
<keyword evidence="3" id="KW-1133">Transmembrane helix</keyword>